<comment type="subcellular location">
    <subcellularLocation>
        <location evidence="1">Membrane</location>
        <topology evidence="1">Multi-pass membrane protein</topology>
    </subcellularLocation>
</comment>
<dbReference type="GO" id="GO:0016020">
    <property type="term" value="C:membrane"/>
    <property type="evidence" value="ECO:0007669"/>
    <property type="project" value="UniProtKB-SubCell"/>
</dbReference>
<evidence type="ECO:0000313" key="7">
    <source>
        <dbReference type="EMBL" id="CAD0100941.1"/>
    </source>
</evidence>
<dbReference type="InterPro" id="IPR036259">
    <property type="entry name" value="MFS_trans_sf"/>
</dbReference>
<accession>A0A9N8PM22</accession>
<dbReference type="EMBL" id="CAIJEO010000013">
    <property type="protein sequence ID" value="CAD0100941.1"/>
    <property type="molecule type" value="Genomic_DNA"/>
</dbReference>
<keyword evidence="5 6" id="KW-0472">Membrane</keyword>
<dbReference type="PANTHER" id="PTHR23504:SF6">
    <property type="entry name" value="MULTIDRUG TRANSPORTER, PUTATIVE (AFU_ORTHOLOGUE AFUA_4G08740)-RELATED"/>
    <property type="match status" value="1"/>
</dbReference>
<name>A0A9N8PM22_9PEZI</name>
<dbReference type="AlphaFoldDB" id="A0A9N8PM22"/>
<evidence type="ECO:0000256" key="3">
    <source>
        <dbReference type="ARBA" id="ARBA00022692"/>
    </source>
</evidence>
<keyword evidence="3 6" id="KW-0812">Transmembrane</keyword>
<dbReference type="PANTHER" id="PTHR23504">
    <property type="entry name" value="MAJOR FACILITATOR SUPERFAMILY DOMAIN-CONTAINING PROTEIN 10"/>
    <property type="match status" value="1"/>
</dbReference>
<dbReference type="SUPFAM" id="SSF103473">
    <property type="entry name" value="MFS general substrate transporter"/>
    <property type="match status" value="1"/>
</dbReference>
<keyword evidence="2" id="KW-0813">Transport</keyword>
<sequence length="124" mass="13463">MARLSEPLTQTSLQSYMFYQLRSFSPSAPDSTISYQAGMLQAAFTGAQFCTAVFWGRMADWEQMGRKKVILVGLLGTGIGALGFGFSSSFAVALFWRALGGGKLIPCTAEPESIEPYAKFHSLC</sequence>
<evidence type="ECO:0008006" key="9">
    <source>
        <dbReference type="Google" id="ProtNLM"/>
    </source>
</evidence>
<feature type="transmembrane region" description="Helical" evidence="6">
    <location>
        <begin position="33"/>
        <end position="57"/>
    </location>
</feature>
<keyword evidence="8" id="KW-1185">Reference proteome</keyword>
<organism evidence="7 8">
    <name type="scientific">Aureobasidium mustum</name>
    <dbReference type="NCBI Taxonomy" id="2773714"/>
    <lineage>
        <taxon>Eukaryota</taxon>
        <taxon>Fungi</taxon>
        <taxon>Dikarya</taxon>
        <taxon>Ascomycota</taxon>
        <taxon>Pezizomycotina</taxon>
        <taxon>Dothideomycetes</taxon>
        <taxon>Dothideomycetidae</taxon>
        <taxon>Dothideales</taxon>
        <taxon>Saccotheciaceae</taxon>
        <taxon>Aureobasidium</taxon>
    </lineage>
</organism>
<feature type="transmembrane region" description="Helical" evidence="6">
    <location>
        <begin position="69"/>
        <end position="96"/>
    </location>
</feature>
<keyword evidence="4 6" id="KW-1133">Transmembrane helix</keyword>
<evidence type="ECO:0000256" key="1">
    <source>
        <dbReference type="ARBA" id="ARBA00004141"/>
    </source>
</evidence>
<evidence type="ECO:0000256" key="4">
    <source>
        <dbReference type="ARBA" id="ARBA00022989"/>
    </source>
</evidence>
<dbReference type="Pfam" id="PF07690">
    <property type="entry name" value="MFS_1"/>
    <property type="match status" value="1"/>
</dbReference>
<dbReference type="OrthoDB" id="10262656at2759"/>
<evidence type="ECO:0000256" key="2">
    <source>
        <dbReference type="ARBA" id="ARBA00022448"/>
    </source>
</evidence>
<evidence type="ECO:0000313" key="8">
    <source>
        <dbReference type="Proteomes" id="UP000714618"/>
    </source>
</evidence>
<dbReference type="Proteomes" id="UP000714618">
    <property type="component" value="Unassembled WGS sequence"/>
</dbReference>
<evidence type="ECO:0000256" key="6">
    <source>
        <dbReference type="SAM" id="Phobius"/>
    </source>
</evidence>
<gene>
    <name evidence="7" type="ORF">AWRI4233_LOCUS9766</name>
</gene>
<dbReference type="Gene3D" id="1.20.1250.20">
    <property type="entry name" value="MFS general substrate transporter like domains"/>
    <property type="match status" value="1"/>
</dbReference>
<reference evidence="7" key="1">
    <citation type="submission" date="2020-06" db="EMBL/GenBank/DDBJ databases">
        <authorList>
            <person name="Onetto C."/>
        </authorList>
    </citation>
    <scope>NUCLEOTIDE SEQUENCE</scope>
</reference>
<evidence type="ECO:0000256" key="5">
    <source>
        <dbReference type="ARBA" id="ARBA00023136"/>
    </source>
</evidence>
<dbReference type="InterPro" id="IPR011701">
    <property type="entry name" value="MFS"/>
</dbReference>
<proteinExistence type="predicted"/>
<protein>
    <recommendedName>
        <fullName evidence="9">Major facilitator superfamily (MFS) profile domain-containing protein</fullName>
    </recommendedName>
</protein>
<comment type="caution">
    <text evidence="7">The sequence shown here is derived from an EMBL/GenBank/DDBJ whole genome shotgun (WGS) entry which is preliminary data.</text>
</comment>
<dbReference type="GO" id="GO:0022857">
    <property type="term" value="F:transmembrane transporter activity"/>
    <property type="evidence" value="ECO:0007669"/>
    <property type="project" value="InterPro"/>
</dbReference>